<evidence type="ECO:0000256" key="1">
    <source>
        <dbReference type="SAM" id="SignalP"/>
    </source>
</evidence>
<evidence type="ECO:0000313" key="2">
    <source>
        <dbReference type="EMBL" id="QDU35497.1"/>
    </source>
</evidence>
<keyword evidence="3" id="KW-1185">Reference proteome</keyword>
<dbReference type="RefSeq" id="WP_145080931.1">
    <property type="nucleotide sequence ID" value="NZ_CP036425.1"/>
</dbReference>
<gene>
    <name evidence="2" type="ORF">KS4_35800</name>
</gene>
<evidence type="ECO:0008006" key="4">
    <source>
        <dbReference type="Google" id="ProtNLM"/>
    </source>
</evidence>
<dbReference type="EMBL" id="CP036425">
    <property type="protein sequence ID" value="QDU35497.1"/>
    <property type="molecule type" value="Genomic_DNA"/>
</dbReference>
<dbReference type="AlphaFoldDB" id="A0A517YZ53"/>
<feature type="chain" id="PRO_5022230901" description="Lipoprotein" evidence="1">
    <location>
        <begin position="24"/>
        <end position="308"/>
    </location>
</feature>
<keyword evidence="1" id="KW-0732">Signal</keyword>
<reference evidence="2 3" key="1">
    <citation type="submission" date="2019-02" db="EMBL/GenBank/DDBJ databases">
        <title>Deep-cultivation of Planctomycetes and their phenomic and genomic characterization uncovers novel biology.</title>
        <authorList>
            <person name="Wiegand S."/>
            <person name="Jogler M."/>
            <person name="Boedeker C."/>
            <person name="Pinto D."/>
            <person name="Vollmers J."/>
            <person name="Rivas-Marin E."/>
            <person name="Kohn T."/>
            <person name="Peeters S.H."/>
            <person name="Heuer A."/>
            <person name="Rast P."/>
            <person name="Oberbeckmann S."/>
            <person name="Bunk B."/>
            <person name="Jeske O."/>
            <person name="Meyerdierks A."/>
            <person name="Storesund J.E."/>
            <person name="Kallscheuer N."/>
            <person name="Luecker S."/>
            <person name="Lage O.M."/>
            <person name="Pohl T."/>
            <person name="Merkel B.J."/>
            <person name="Hornburger P."/>
            <person name="Mueller R.-W."/>
            <person name="Bruemmer F."/>
            <person name="Labrenz M."/>
            <person name="Spormann A.M."/>
            <person name="Op den Camp H."/>
            <person name="Overmann J."/>
            <person name="Amann R."/>
            <person name="Jetten M.S.M."/>
            <person name="Mascher T."/>
            <person name="Medema M.H."/>
            <person name="Devos D.P."/>
            <person name="Kaster A.-K."/>
            <person name="Ovreas L."/>
            <person name="Rohde M."/>
            <person name="Galperin M.Y."/>
            <person name="Jogler C."/>
        </authorList>
    </citation>
    <scope>NUCLEOTIDE SEQUENCE [LARGE SCALE GENOMIC DNA]</scope>
    <source>
        <strain evidence="2 3">KS4</strain>
    </source>
</reference>
<proteinExistence type="predicted"/>
<name>A0A517YZ53_9BACT</name>
<dbReference type="Proteomes" id="UP000317369">
    <property type="component" value="Chromosome"/>
</dbReference>
<dbReference type="PROSITE" id="PS51257">
    <property type="entry name" value="PROKAR_LIPOPROTEIN"/>
    <property type="match status" value="1"/>
</dbReference>
<organism evidence="2 3">
    <name type="scientific">Poriferisphaera corsica</name>
    <dbReference type="NCBI Taxonomy" id="2528020"/>
    <lineage>
        <taxon>Bacteria</taxon>
        <taxon>Pseudomonadati</taxon>
        <taxon>Planctomycetota</taxon>
        <taxon>Phycisphaerae</taxon>
        <taxon>Phycisphaerales</taxon>
        <taxon>Phycisphaeraceae</taxon>
        <taxon>Poriferisphaera</taxon>
    </lineage>
</organism>
<protein>
    <recommendedName>
        <fullName evidence="4">Lipoprotein</fullName>
    </recommendedName>
</protein>
<feature type="signal peptide" evidence="1">
    <location>
        <begin position="1"/>
        <end position="23"/>
    </location>
</feature>
<sequence length="308" mass="34964" precursor="true">MRRCFALMMIVGVVAGMFGCSGAQVLEQKSANPFEIDAKEYKRVYEAARLVLEEDLFQLDEQNYRYGIISTKPQASPTLLEPWYTGVNSTWEQVGASSLDAVQRVVTVRVTTGKLLRFELAKQPRYQPNRREDLFPEANDAVYELDFQPGPVPVEEFKLPEDITPDEVDGQMNSDASKGGVYALGLQVEKGQGGVRRGPNGSLMAPERFASPKTIRQIANPKLSVPQSILDLKDDVYYLYVKVDLQRQVNTLRYLNGRLVDDVFAMLNEVPIELRRRGIPANYWETFGQDEFLEQKLLRQIIEASFEQ</sequence>
<evidence type="ECO:0000313" key="3">
    <source>
        <dbReference type="Proteomes" id="UP000317369"/>
    </source>
</evidence>
<dbReference type="KEGG" id="pcor:KS4_35800"/>
<accession>A0A517YZ53</accession>